<evidence type="ECO:0000256" key="15">
    <source>
        <dbReference type="SAM" id="SignalP"/>
    </source>
</evidence>
<dbReference type="InterPro" id="IPR017853">
    <property type="entry name" value="GH"/>
</dbReference>
<comment type="catalytic activity">
    <reaction evidence="1">
        <text>Random endo-hydrolysis of N-acetyl-beta-D-glucosaminide (1-&gt;4)-beta-linkages in chitin and chitodextrins.</text>
        <dbReference type="EC" id="3.2.1.14"/>
    </reaction>
</comment>
<evidence type="ECO:0000256" key="14">
    <source>
        <dbReference type="SAM" id="MobiDB-lite"/>
    </source>
</evidence>
<keyword evidence="11" id="KW-0624">Polysaccharide degradation</keyword>
<proteinExistence type="inferred from homology"/>
<evidence type="ECO:0000313" key="18">
    <source>
        <dbReference type="EMBL" id="KFX49900.1"/>
    </source>
</evidence>
<evidence type="ECO:0000259" key="16">
    <source>
        <dbReference type="PROSITE" id="PS50941"/>
    </source>
</evidence>
<dbReference type="Gene3D" id="3.30.60.10">
    <property type="entry name" value="Endochitinase-like"/>
    <property type="match status" value="1"/>
</dbReference>
<dbReference type="PROSITE" id="PS00026">
    <property type="entry name" value="CHIT_BIND_I_1"/>
    <property type="match status" value="1"/>
</dbReference>
<dbReference type="PROSITE" id="PS01095">
    <property type="entry name" value="GH18_1"/>
    <property type="match status" value="1"/>
</dbReference>
<keyword evidence="15" id="KW-0732">Signal</keyword>
<comment type="similarity">
    <text evidence="2">Belongs to the glycosyl hydrolase 18 family. Chitinase class V subfamily.</text>
</comment>
<evidence type="ECO:0000256" key="5">
    <source>
        <dbReference type="ARBA" id="ARBA00022801"/>
    </source>
</evidence>
<dbReference type="GO" id="GO:0006032">
    <property type="term" value="P:chitin catabolic process"/>
    <property type="evidence" value="ECO:0007669"/>
    <property type="project" value="UniProtKB-KW"/>
</dbReference>
<dbReference type="InterPro" id="IPR001223">
    <property type="entry name" value="Glyco_hydro18_cat"/>
</dbReference>
<evidence type="ECO:0000256" key="7">
    <source>
        <dbReference type="ARBA" id="ARBA00023026"/>
    </source>
</evidence>
<feature type="signal peptide" evidence="15">
    <location>
        <begin position="1"/>
        <end position="25"/>
    </location>
</feature>
<feature type="disulfide bond" evidence="12">
    <location>
        <begin position="74"/>
        <end position="88"/>
    </location>
</feature>
<dbReference type="InterPro" id="IPR001002">
    <property type="entry name" value="Chitin-bd_1"/>
</dbReference>
<protein>
    <recommendedName>
        <fullName evidence="3">chitinase</fullName>
        <ecNumber evidence="3">3.2.1.14</ecNumber>
    </recommendedName>
</protein>
<dbReference type="Pfam" id="PF00704">
    <property type="entry name" value="Glyco_hydro_18"/>
    <property type="match status" value="1"/>
</dbReference>
<keyword evidence="7" id="KW-0843">Virulence</keyword>
<dbReference type="GO" id="GO:0000272">
    <property type="term" value="P:polysaccharide catabolic process"/>
    <property type="evidence" value="ECO:0007669"/>
    <property type="project" value="UniProtKB-KW"/>
</dbReference>
<evidence type="ECO:0000256" key="9">
    <source>
        <dbReference type="ARBA" id="ARBA00023277"/>
    </source>
</evidence>
<keyword evidence="4 12" id="KW-0147">Chitin-binding</keyword>
<evidence type="ECO:0000259" key="17">
    <source>
        <dbReference type="PROSITE" id="PS51910"/>
    </source>
</evidence>
<evidence type="ECO:0000256" key="2">
    <source>
        <dbReference type="ARBA" id="ARBA00008682"/>
    </source>
</evidence>
<evidence type="ECO:0000256" key="10">
    <source>
        <dbReference type="ARBA" id="ARBA00023295"/>
    </source>
</evidence>
<keyword evidence="6" id="KW-0146">Chitin degradation</keyword>
<keyword evidence="5 13" id="KW-0378">Hydrolase</keyword>
<keyword evidence="8 12" id="KW-1015">Disulfide bond</keyword>
<dbReference type="SUPFAM" id="SSF51445">
    <property type="entry name" value="(Trans)glycosidases"/>
    <property type="match status" value="1"/>
</dbReference>
<dbReference type="InterPro" id="IPR001579">
    <property type="entry name" value="Glyco_hydro_18_chit_AS"/>
</dbReference>
<organism evidence="18">
    <name type="scientific">Talaromyces marneffei PM1</name>
    <dbReference type="NCBI Taxonomy" id="1077442"/>
    <lineage>
        <taxon>Eukaryota</taxon>
        <taxon>Fungi</taxon>
        <taxon>Dikarya</taxon>
        <taxon>Ascomycota</taxon>
        <taxon>Pezizomycotina</taxon>
        <taxon>Eurotiomycetes</taxon>
        <taxon>Eurotiomycetidae</taxon>
        <taxon>Eurotiales</taxon>
        <taxon>Trichocomaceae</taxon>
        <taxon>Talaromyces</taxon>
        <taxon>Talaromyces sect. Talaromyces</taxon>
    </lineage>
</organism>
<evidence type="ECO:0000256" key="4">
    <source>
        <dbReference type="ARBA" id="ARBA00022669"/>
    </source>
</evidence>
<dbReference type="SUPFAM" id="SSF57016">
    <property type="entry name" value="Plant lectins/antimicrobial peptides"/>
    <property type="match status" value="1"/>
</dbReference>
<comment type="caution">
    <text evidence="18">The sequence shown here is derived from an EMBL/GenBank/DDBJ whole genome shotgun (WGS) entry which is preliminary data.</text>
</comment>
<evidence type="ECO:0000256" key="6">
    <source>
        <dbReference type="ARBA" id="ARBA00023024"/>
    </source>
</evidence>
<dbReference type="InterPro" id="IPR018371">
    <property type="entry name" value="Chitin-binding_1_CS"/>
</dbReference>
<dbReference type="PANTHER" id="PTHR11177">
    <property type="entry name" value="CHITINASE"/>
    <property type="match status" value="1"/>
</dbReference>
<dbReference type="PROSITE" id="PS51910">
    <property type="entry name" value="GH18_2"/>
    <property type="match status" value="1"/>
</dbReference>
<sequence>MADSKANRPWRILLLVVLFVSVTKSQTIYCNTTSPCICGYGSFCQTDCISNCNATAECGKDAKDPSASCPLNVCCSQWGFCGTGDLFCGNGCQGDNCGDPTVPSCSSNNVLNRVVGYYESWSSGRACDAWRPSDMAVSGLTHINYAFALFSRNLLDDSLWNIEFMDDGTNDVDSLIEEFVSLKQNNPQLNCYLILKTLQQYGFDGVDLDWEYPAASDRAGKTADTVNYVYLVNQLRKTFDESGQTYGITFTIPTSYWYMQHFDIPAMLEGGADWANLMAYDLHASLDLLWRAGVNPTQIVMGMGFYGRSFTLSDYSCTEPGCPFSGPGTAGSCSNSSGILSYKEITEIMDEEGSELIWNEEAAVNYLVWGGNQWISFDNAQTFQQKVDYANSVCLGGAMIWAVDQDTYDWKALSGLLGQAVDGNDLLNGGSLLESQKKSLVSELSAYTGADCYISDCVDINTGQCKSGYSVLDYVHSASGNGAALQNPDSKQCHSAVRLTTILNLNPDEGEACPYLYSFCCPSTDTYKNCEWHYCDYCPSDKVLITRRMEIDFFLNEGYYSRCGDTSTGALYNSFCCDPPSASENRPVDPADLFEYPDEDHEYNPFHAAASVVADNTSATNNENSDPFAFVMIDGDPEAYDESLVDQWSFLVDEEQLTKRSLKMHERRSIFEYRDDTFDNEVEVYHIQCSTTFINGTSGCMSIFQGGANNTIVKMPKDIGAGPFARVISLVPVGSTGKSGRSNILPRSSTDTYELTVDYDLAGASAERSGDVNFRVDYTNLLEYWKDITDTPSKRRKRWFGGFSAWLSKMTSITKKDQGYLPMEYDETIKLFHAQGYCPDLNITATVDLDANIHLALRAQYGYYFEGAILPTPSLIAAYGYFSVAPEASILFTLRGEAVWQSTTGTQSIISGITFPGLSIKGLISIGPELELTGKMDASLSISGELNAGVVASWPRAEVYFPQDDGGSDATIMPKDIVGDDPQTFSVDPIFDASLTAEGNMALTLTPQVKFGISVLGGSLMSGYVTAGVDNTVSLGINASASVSYDGTTSAGFCYWADYIYSFFVSADVSFLNDLAYWGSSYEAASPDDPIVLVENTCITYSSNDPLSKRSSVESLVANSTGSGCFGGLVECSTTVSAGNSSCTLTSGDEGSGTTTSKRAPQCYNLPALFYNCDLFGATAVTNRNQNTMQNFGSKSFIGICDNVRNYLQKNPGKIKGNGMELTYFSSNEQQKTGGNRHDACSAKYKECVQEKTALWPTEVQSMYNWQTTQTINGVRTIVPAPTDYALMQGYDDSLSCDEFPCIPPRSEEGGTGAEVACVSAHQNDYQGTINSLISNIYDARTGTTMPWSGWTFAKPWTGQTRKYRINLTSGTHNGYDLSYAGEITYAPYDMAYILGGLNLWGNPELYLSPTTRNAVCLLGSWYNPLLGINEGRAYGCDVTFAAQTTLFKRAQDPDDPSTWVVEKVQVSAEDLKNPIPLFTEDGKGYLDNAARNLEGMMEKLNLEADQEKEPMITATPHASHLRSDKESHHYRH</sequence>
<dbReference type="SMART" id="SM00270">
    <property type="entry name" value="ChtBD1"/>
    <property type="match status" value="1"/>
</dbReference>
<dbReference type="InterPro" id="IPR036861">
    <property type="entry name" value="Endochitinase-like_sf"/>
</dbReference>
<evidence type="ECO:0000256" key="1">
    <source>
        <dbReference type="ARBA" id="ARBA00000822"/>
    </source>
</evidence>
<accession>A0A093VCK7</accession>
<keyword evidence="9" id="KW-0119">Carbohydrate metabolism</keyword>
<feature type="region of interest" description="Disordered" evidence="14">
    <location>
        <begin position="1509"/>
        <end position="1533"/>
    </location>
</feature>
<feature type="chain" id="PRO_5001888970" description="chitinase" evidence="15">
    <location>
        <begin position="26"/>
        <end position="1533"/>
    </location>
</feature>
<dbReference type="InterPro" id="IPR011583">
    <property type="entry name" value="Chitinase_II/V-like_cat"/>
</dbReference>
<dbReference type="FunFam" id="3.10.50.10:FF:000001">
    <property type="entry name" value="Chitinase 3-like 1"/>
    <property type="match status" value="1"/>
</dbReference>
<dbReference type="Gene3D" id="3.20.20.80">
    <property type="entry name" value="Glycosidases"/>
    <property type="match status" value="3"/>
</dbReference>
<reference evidence="18" key="1">
    <citation type="journal article" date="2014" name="PLoS Genet.">
        <title>Signature Gene Expression Reveals Novel Clues to the Molecular Mechanisms of Dimorphic Transition in Penicillium marneffei.</title>
        <authorList>
            <person name="Yang E."/>
            <person name="Wang G."/>
            <person name="Cai J."/>
            <person name="Woo P.C."/>
            <person name="Lau S.K."/>
            <person name="Yuen K.-Y."/>
            <person name="Chow W.-N."/>
            <person name="Lin X."/>
        </authorList>
    </citation>
    <scope>NUCLEOTIDE SEQUENCE [LARGE SCALE GENOMIC DNA]</scope>
    <source>
        <strain evidence="18">PM1</strain>
    </source>
</reference>
<feature type="disulfide bond" evidence="12">
    <location>
        <begin position="69"/>
        <end position="81"/>
    </location>
</feature>
<feature type="domain" description="Chitin-binding type-1" evidence="16">
    <location>
        <begin position="55"/>
        <end position="99"/>
    </location>
</feature>
<dbReference type="Pfam" id="PF14040">
    <property type="entry name" value="DNase_NucA_NucB"/>
    <property type="match status" value="1"/>
</dbReference>
<dbReference type="Gene3D" id="3.10.50.10">
    <property type="match status" value="1"/>
</dbReference>
<dbReference type="SMART" id="SM00636">
    <property type="entry name" value="Glyco_18"/>
    <property type="match status" value="1"/>
</dbReference>
<evidence type="ECO:0000256" key="11">
    <source>
        <dbReference type="ARBA" id="ARBA00023326"/>
    </source>
</evidence>
<dbReference type="InterPro" id="IPR029476">
    <property type="entry name" value="DNase_NucA_NucB"/>
</dbReference>
<dbReference type="InterPro" id="IPR050314">
    <property type="entry name" value="Glycosyl_Hydrlase_18"/>
</dbReference>
<comment type="caution">
    <text evidence="12">Lacks conserved residue(s) required for the propagation of feature annotation.</text>
</comment>
<evidence type="ECO:0000256" key="13">
    <source>
        <dbReference type="RuleBase" id="RU000489"/>
    </source>
</evidence>
<dbReference type="Pfam" id="PF00187">
    <property type="entry name" value="Chitin_bind_1"/>
    <property type="match status" value="1"/>
</dbReference>
<dbReference type="CDD" id="cd00035">
    <property type="entry name" value="ChtBD1"/>
    <property type="match status" value="1"/>
</dbReference>
<dbReference type="GO" id="GO:0008061">
    <property type="term" value="F:chitin binding"/>
    <property type="evidence" value="ECO:0007669"/>
    <property type="project" value="UniProtKB-UniRule"/>
</dbReference>
<dbReference type="PANTHER" id="PTHR11177:SF397">
    <property type="entry name" value="CHITINASE"/>
    <property type="match status" value="1"/>
</dbReference>
<evidence type="ECO:0000256" key="8">
    <source>
        <dbReference type="ARBA" id="ARBA00023157"/>
    </source>
</evidence>
<evidence type="ECO:0000256" key="12">
    <source>
        <dbReference type="PROSITE-ProRule" id="PRU00261"/>
    </source>
</evidence>
<dbReference type="InterPro" id="IPR029070">
    <property type="entry name" value="Chitinase_insertion_sf"/>
</dbReference>
<feature type="domain" description="GH18" evidence="17">
    <location>
        <begin position="112"/>
        <end position="420"/>
    </location>
</feature>
<name>A0A093VCK7_TALMA</name>
<gene>
    <name evidence="18" type="ORF">GQ26_0081080</name>
</gene>
<dbReference type="SUPFAM" id="SSF54556">
    <property type="entry name" value="Chitinase insertion domain"/>
    <property type="match status" value="1"/>
</dbReference>
<dbReference type="PROSITE" id="PS50941">
    <property type="entry name" value="CHIT_BIND_I_2"/>
    <property type="match status" value="1"/>
</dbReference>
<dbReference type="GO" id="GO:0008843">
    <property type="term" value="F:endochitinase activity"/>
    <property type="evidence" value="ECO:0007669"/>
    <property type="project" value="UniProtKB-EC"/>
</dbReference>
<dbReference type="EC" id="3.2.1.14" evidence="3"/>
<dbReference type="eggNOG" id="KOG2806">
    <property type="taxonomic scope" value="Eukaryota"/>
</dbReference>
<evidence type="ECO:0000256" key="3">
    <source>
        <dbReference type="ARBA" id="ARBA00012729"/>
    </source>
</evidence>
<dbReference type="EMBL" id="JPOX01000008">
    <property type="protein sequence ID" value="KFX49900.1"/>
    <property type="molecule type" value="Genomic_DNA"/>
</dbReference>
<keyword evidence="10 13" id="KW-0326">Glycosidase</keyword>
<feature type="compositionally biased region" description="Basic and acidic residues" evidence="14">
    <location>
        <begin position="1522"/>
        <end position="1533"/>
    </location>
</feature>